<protein>
    <submittedName>
        <fullName evidence="1">Uncharacterized protein</fullName>
    </submittedName>
</protein>
<dbReference type="Proteomes" id="UP001163203">
    <property type="component" value="Chromosome"/>
</dbReference>
<proteinExistence type="predicted"/>
<gene>
    <name evidence="1" type="ORF">ORV05_27000</name>
</gene>
<name>A0ABY7AX47_9PSEU</name>
<accession>A0ABY7AX47</accession>
<dbReference type="EMBL" id="CP113836">
    <property type="protein sequence ID" value="WAL64585.1"/>
    <property type="molecule type" value="Genomic_DNA"/>
</dbReference>
<dbReference type="PANTHER" id="PTHR34724:SF2">
    <property type="entry name" value="OS12G0596101 PROTEIN"/>
    <property type="match status" value="1"/>
</dbReference>
<organism evidence="1 2">
    <name type="scientific">Amycolatopsis cynarae</name>
    <dbReference type="NCBI Taxonomy" id="2995223"/>
    <lineage>
        <taxon>Bacteria</taxon>
        <taxon>Bacillati</taxon>
        <taxon>Actinomycetota</taxon>
        <taxon>Actinomycetes</taxon>
        <taxon>Pseudonocardiales</taxon>
        <taxon>Pseudonocardiaceae</taxon>
        <taxon>Amycolatopsis</taxon>
    </lineage>
</organism>
<evidence type="ECO:0000313" key="2">
    <source>
        <dbReference type="Proteomes" id="UP001163203"/>
    </source>
</evidence>
<evidence type="ECO:0000313" key="1">
    <source>
        <dbReference type="EMBL" id="WAL64585.1"/>
    </source>
</evidence>
<dbReference type="RefSeq" id="WP_186382511.1">
    <property type="nucleotide sequence ID" value="NZ_CP113836.1"/>
</dbReference>
<sequence length="53" mass="6171">MCQRTTCSRCQKPTYRGCGRHVELVLADVPKSKRCSCASEPQARRSWWPFGRR</sequence>
<dbReference type="PANTHER" id="PTHR34724">
    <property type="entry name" value="OS12G0596101 PROTEIN"/>
    <property type="match status" value="1"/>
</dbReference>
<keyword evidence="2" id="KW-1185">Reference proteome</keyword>
<reference evidence="1" key="1">
    <citation type="submission" date="2022-11" db="EMBL/GenBank/DDBJ databases">
        <authorList>
            <person name="Mo P."/>
        </authorList>
    </citation>
    <scope>NUCLEOTIDE SEQUENCE</scope>
    <source>
        <strain evidence="1">HUAS 11-8</strain>
    </source>
</reference>